<evidence type="ECO:0000256" key="9">
    <source>
        <dbReference type="PIRSR" id="PIRSR600101-1"/>
    </source>
</evidence>
<feature type="binding site" evidence="10">
    <location>
        <position position="448"/>
    </location>
    <ligand>
        <name>L-glutamate</name>
        <dbReference type="ChEBI" id="CHEBI:29985"/>
    </ligand>
</feature>
<evidence type="ECO:0000313" key="13">
    <source>
        <dbReference type="Proteomes" id="UP000317318"/>
    </source>
</evidence>
<dbReference type="GO" id="GO:0006750">
    <property type="term" value="P:glutathione biosynthetic process"/>
    <property type="evidence" value="ECO:0007669"/>
    <property type="project" value="UniProtKB-KW"/>
</dbReference>
<dbReference type="OrthoDB" id="9781342at2"/>
<keyword evidence="11" id="KW-0317">Glutathione biosynthesis</keyword>
<dbReference type="Proteomes" id="UP000317318">
    <property type="component" value="Chromosome"/>
</dbReference>
<dbReference type="SUPFAM" id="SSF56235">
    <property type="entry name" value="N-terminal nucleophile aminohydrolases (Ntn hydrolases)"/>
    <property type="match status" value="1"/>
</dbReference>
<evidence type="ECO:0000256" key="11">
    <source>
        <dbReference type="RuleBase" id="RU368036"/>
    </source>
</evidence>
<comment type="subunit">
    <text evidence="11">This enzyme consists of two polypeptide chains, which are synthesized in precursor form from a single polypeptide.</text>
</comment>
<dbReference type="PANTHER" id="PTHR43199">
    <property type="entry name" value="GLUTATHIONE HYDROLASE"/>
    <property type="match status" value="1"/>
</dbReference>
<keyword evidence="5 11" id="KW-0378">Hydrolase</keyword>
<evidence type="ECO:0000256" key="6">
    <source>
        <dbReference type="ARBA" id="ARBA00023145"/>
    </source>
</evidence>
<gene>
    <name evidence="12" type="primary">ggt</name>
    <name evidence="12" type="ORF">Pan189_04360</name>
</gene>
<keyword evidence="7 11" id="KW-0012">Acyltransferase</keyword>
<dbReference type="InterPro" id="IPR043137">
    <property type="entry name" value="GGT_ssub_C"/>
</dbReference>
<comment type="catalytic activity">
    <reaction evidence="1 11">
        <text>an S-substituted glutathione + H2O = an S-substituted L-cysteinylglycine + L-glutamate</text>
        <dbReference type="Rhea" id="RHEA:59468"/>
        <dbReference type="ChEBI" id="CHEBI:15377"/>
        <dbReference type="ChEBI" id="CHEBI:29985"/>
        <dbReference type="ChEBI" id="CHEBI:90779"/>
        <dbReference type="ChEBI" id="CHEBI:143103"/>
        <dbReference type="EC" id="3.4.19.13"/>
    </reaction>
</comment>
<dbReference type="InterPro" id="IPR029055">
    <property type="entry name" value="Ntn_hydrolases_N"/>
</dbReference>
<evidence type="ECO:0000256" key="4">
    <source>
        <dbReference type="ARBA" id="ARBA00022679"/>
    </source>
</evidence>
<dbReference type="Pfam" id="PF01019">
    <property type="entry name" value="G_glu_transpept"/>
    <property type="match status" value="1"/>
</dbReference>
<comment type="PTM">
    <text evidence="11">Cleaved by autocatalysis into a large and a small subunit.</text>
</comment>
<evidence type="ECO:0000256" key="3">
    <source>
        <dbReference type="ARBA" id="ARBA00009381"/>
    </source>
</evidence>
<dbReference type="PROSITE" id="PS00462">
    <property type="entry name" value="G_GLU_TRANSPEPTIDASE"/>
    <property type="match status" value="1"/>
</dbReference>
<comment type="catalytic activity">
    <reaction evidence="2 11">
        <text>glutathione + H2O = L-cysteinylglycine + L-glutamate</text>
        <dbReference type="Rhea" id="RHEA:28807"/>
        <dbReference type="ChEBI" id="CHEBI:15377"/>
        <dbReference type="ChEBI" id="CHEBI:29985"/>
        <dbReference type="ChEBI" id="CHEBI:57925"/>
        <dbReference type="ChEBI" id="CHEBI:61694"/>
        <dbReference type="EC" id="3.4.19.13"/>
    </reaction>
</comment>
<protein>
    <recommendedName>
        <fullName evidence="11">Glutathione hydrolase proenzyme</fullName>
        <ecNumber evidence="11">2.3.2.2</ecNumber>
        <ecNumber evidence="11">3.4.19.13</ecNumber>
    </recommendedName>
    <component>
        <recommendedName>
            <fullName evidence="11">Glutathione hydrolase large chain</fullName>
        </recommendedName>
    </component>
    <component>
        <recommendedName>
            <fullName evidence="11">Glutathione hydrolase small chain</fullName>
        </recommendedName>
    </component>
</protein>
<dbReference type="InterPro" id="IPR043138">
    <property type="entry name" value="GGT_lsub"/>
</dbReference>
<dbReference type="InterPro" id="IPR000101">
    <property type="entry name" value="GGT_peptidase"/>
</dbReference>
<keyword evidence="13" id="KW-1185">Reference proteome</keyword>
<dbReference type="AlphaFoldDB" id="A0A517QWS2"/>
<organism evidence="12 13">
    <name type="scientific">Stratiformator vulcanicus</name>
    <dbReference type="NCBI Taxonomy" id="2527980"/>
    <lineage>
        <taxon>Bacteria</taxon>
        <taxon>Pseudomonadati</taxon>
        <taxon>Planctomycetota</taxon>
        <taxon>Planctomycetia</taxon>
        <taxon>Planctomycetales</taxon>
        <taxon>Planctomycetaceae</taxon>
        <taxon>Stratiformator</taxon>
    </lineage>
</organism>
<evidence type="ECO:0000256" key="5">
    <source>
        <dbReference type="ARBA" id="ARBA00022801"/>
    </source>
</evidence>
<feature type="binding site" evidence="10">
    <location>
        <position position="499"/>
    </location>
    <ligand>
        <name>L-glutamate</name>
        <dbReference type="ChEBI" id="CHEBI:29985"/>
    </ligand>
</feature>
<evidence type="ECO:0000256" key="7">
    <source>
        <dbReference type="ARBA" id="ARBA00023315"/>
    </source>
</evidence>
<name>A0A517QWS2_9PLAN</name>
<reference evidence="12 13" key="1">
    <citation type="submission" date="2019-02" db="EMBL/GenBank/DDBJ databases">
        <title>Deep-cultivation of Planctomycetes and their phenomic and genomic characterization uncovers novel biology.</title>
        <authorList>
            <person name="Wiegand S."/>
            <person name="Jogler M."/>
            <person name="Boedeker C."/>
            <person name="Pinto D."/>
            <person name="Vollmers J."/>
            <person name="Rivas-Marin E."/>
            <person name="Kohn T."/>
            <person name="Peeters S.H."/>
            <person name="Heuer A."/>
            <person name="Rast P."/>
            <person name="Oberbeckmann S."/>
            <person name="Bunk B."/>
            <person name="Jeske O."/>
            <person name="Meyerdierks A."/>
            <person name="Storesund J.E."/>
            <person name="Kallscheuer N."/>
            <person name="Luecker S."/>
            <person name="Lage O.M."/>
            <person name="Pohl T."/>
            <person name="Merkel B.J."/>
            <person name="Hornburger P."/>
            <person name="Mueller R.-W."/>
            <person name="Bruemmer F."/>
            <person name="Labrenz M."/>
            <person name="Spormann A.M."/>
            <person name="Op den Camp H."/>
            <person name="Overmann J."/>
            <person name="Amann R."/>
            <person name="Jetten M.S.M."/>
            <person name="Mascher T."/>
            <person name="Medema M.H."/>
            <person name="Devos D.P."/>
            <person name="Kaster A.-K."/>
            <person name="Ovreas L."/>
            <person name="Rohde M."/>
            <person name="Galperin M.Y."/>
            <person name="Jogler C."/>
        </authorList>
    </citation>
    <scope>NUCLEOTIDE SEQUENCE [LARGE SCALE GENOMIC DNA]</scope>
    <source>
        <strain evidence="12 13">Pan189</strain>
    </source>
</reference>
<dbReference type="GO" id="GO:0006751">
    <property type="term" value="P:glutathione catabolic process"/>
    <property type="evidence" value="ECO:0007669"/>
    <property type="project" value="UniProtKB-UniRule"/>
</dbReference>
<feature type="binding site" evidence="10">
    <location>
        <position position="127"/>
    </location>
    <ligand>
        <name>L-glutamate</name>
        <dbReference type="ChEBI" id="CHEBI:29985"/>
    </ligand>
</feature>
<feature type="binding site" evidence="10">
    <location>
        <begin position="477"/>
        <end position="478"/>
    </location>
    <ligand>
        <name>L-glutamate</name>
        <dbReference type="ChEBI" id="CHEBI:29985"/>
    </ligand>
</feature>
<dbReference type="InterPro" id="IPR051792">
    <property type="entry name" value="GGT_bact"/>
</dbReference>
<proteinExistence type="inferred from homology"/>
<comment type="similarity">
    <text evidence="3 11">Belongs to the gamma-glutamyltransferase family.</text>
</comment>
<dbReference type="EMBL" id="CP036268">
    <property type="protein sequence ID" value="QDT36081.1"/>
    <property type="molecule type" value="Genomic_DNA"/>
</dbReference>
<sequence>MICNSKLQLSNLRIRFSRIKRELLIGVAATNLVAAIAVSASPVANAAEPVFGPPSSAESNLGLVVCETPIAARLGRDVLAAGGNAVDASVTTALALAVTWPEAGNIGGGGFMMIAPSNGEVVCVDYRETAPAAATVDSFANWADRRHARMAGVPGTIAGLALAHRKYGSVPWSKLIGPVADLADEGFVVDEYLADSLNKTMRLTSVRREPKFQEFRRVFAASGNQEWIAGDIMKRPDLARTLRTLAREGAEAFYVGSIADQIASSMSKSGGLITREDLASYRAKLRKPVRGDVFNFEYFGPPPPSSGGTTILLQLRMLEKCGIAETTGTSWTTQRVHLAAEAMKRSFRERAARLGDADFVEIDPEIWTEEFASNLADGIGQDQATSSEDLADGIKLTPPNRESLETTHFSIIDAEGNGVSNTYTLEGRFGCRIVVPGTGILLNNEMGDFNWNPGVTDRRGKIGTTANLIAPGKRMLSSQSPSIIKKDGKLVLLVGSPGGRTIINTVSEIIVQHLVFNNDLEDSVAAPRFHHQWFPDEIRFEQTGPSVQLFDAAAEELEGMGHSVALWKSRQGSAHCIAVDAETEAAKGVADSRRGGGVAAVD</sequence>
<evidence type="ECO:0000256" key="1">
    <source>
        <dbReference type="ARBA" id="ARBA00001049"/>
    </source>
</evidence>
<dbReference type="PRINTS" id="PR01210">
    <property type="entry name" value="GGTRANSPTASE"/>
</dbReference>
<accession>A0A517QWS2</accession>
<evidence type="ECO:0000256" key="10">
    <source>
        <dbReference type="PIRSR" id="PIRSR600101-2"/>
    </source>
</evidence>
<dbReference type="EC" id="3.4.19.13" evidence="11"/>
<evidence type="ECO:0000256" key="2">
    <source>
        <dbReference type="ARBA" id="ARBA00001089"/>
    </source>
</evidence>
<dbReference type="RefSeq" id="WP_145362313.1">
    <property type="nucleotide sequence ID" value="NZ_CP036268.1"/>
</dbReference>
<evidence type="ECO:0000313" key="12">
    <source>
        <dbReference type="EMBL" id="QDT36081.1"/>
    </source>
</evidence>
<evidence type="ECO:0000256" key="8">
    <source>
        <dbReference type="ARBA" id="ARBA00047417"/>
    </source>
</evidence>
<keyword evidence="6 11" id="KW-0865">Zymogen</keyword>
<keyword evidence="4 11" id="KW-0808">Transferase</keyword>
<dbReference type="PANTHER" id="PTHR43199:SF1">
    <property type="entry name" value="GLUTATHIONE HYDROLASE PROENZYME"/>
    <property type="match status" value="1"/>
</dbReference>
<dbReference type="EC" id="2.3.2.2" evidence="11"/>
<comment type="pathway">
    <text evidence="11">Sulfur metabolism; glutathione metabolism.</text>
</comment>
<dbReference type="KEGG" id="svp:Pan189_04360"/>
<comment type="catalytic activity">
    <reaction evidence="8 11">
        <text>an N-terminal (5-L-glutamyl)-[peptide] + an alpha-amino acid = 5-L-glutamyl amino acid + an N-terminal L-alpha-aminoacyl-[peptide]</text>
        <dbReference type="Rhea" id="RHEA:23904"/>
        <dbReference type="Rhea" id="RHEA-COMP:9780"/>
        <dbReference type="Rhea" id="RHEA-COMP:9795"/>
        <dbReference type="ChEBI" id="CHEBI:77644"/>
        <dbReference type="ChEBI" id="CHEBI:78597"/>
        <dbReference type="ChEBI" id="CHEBI:78599"/>
        <dbReference type="ChEBI" id="CHEBI:78608"/>
        <dbReference type="EC" id="2.3.2.2"/>
    </reaction>
</comment>
<dbReference type="UniPathway" id="UPA00204"/>
<dbReference type="InterPro" id="IPR055262">
    <property type="entry name" value="GGT_CS"/>
</dbReference>
<feature type="active site" description="Nucleophile" evidence="9">
    <location>
        <position position="406"/>
    </location>
</feature>
<dbReference type="NCBIfam" id="TIGR00066">
    <property type="entry name" value="g_glut_trans"/>
    <property type="match status" value="1"/>
</dbReference>
<dbReference type="GO" id="GO:0103068">
    <property type="term" value="F:leukotriene C4 gamma-glutamyl transferase activity"/>
    <property type="evidence" value="ECO:0007669"/>
    <property type="project" value="UniProtKB-EC"/>
</dbReference>
<dbReference type="Gene3D" id="1.10.246.130">
    <property type="match status" value="1"/>
</dbReference>
<dbReference type="GO" id="GO:0036374">
    <property type="term" value="F:glutathione hydrolase activity"/>
    <property type="evidence" value="ECO:0007669"/>
    <property type="project" value="UniProtKB-UniRule"/>
</dbReference>
<dbReference type="Gene3D" id="3.60.20.40">
    <property type="match status" value="1"/>
</dbReference>